<accession>A0A6A6DGL0</accession>
<evidence type="ECO:0000256" key="1">
    <source>
        <dbReference type="SAM" id="MobiDB-lite"/>
    </source>
</evidence>
<feature type="region of interest" description="Disordered" evidence="1">
    <location>
        <begin position="88"/>
        <end position="236"/>
    </location>
</feature>
<feature type="compositionally biased region" description="Basic and acidic residues" evidence="1">
    <location>
        <begin position="144"/>
        <end position="181"/>
    </location>
</feature>
<dbReference type="AlphaFoldDB" id="A0A6A6DGL0"/>
<evidence type="ECO:0000313" key="2">
    <source>
        <dbReference type="EMBL" id="KAF2176726.1"/>
    </source>
</evidence>
<protein>
    <submittedName>
        <fullName evidence="2">Uncharacterized protein</fullName>
    </submittedName>
</protein>
<sequence length="253" mass="28064">METAFHPLAWTTDSIAAIDPWPSPISTCGLPDTSWASLNNTTAPPSTPTSALLPSFPTRTLFQKFGQITPPHESYCAHEKPLIHGQVLETSSTERRRTLKECTSYTTPYRSPSLQTTKPPKRGSRSTKNPACNRDLQPPLQARDLQREEPRRSAEIPKEPEALHPKPRDTRKESDNHERNRSSSVAGASKSGPPVSVEELDRKRQNTEVEDLGGLEMLRDTDSGDEDREYCHMNNNSVKDQTASATIAAPVIV</sequence>
<evidence type="ECO:0000313" key="3">
    <source>
        <dbReference type="Proteomes" id="UP000800200"/>
    </source>
</evidence>
<feature type="compositionally biased region" description="Polar residues" evidence="1">
    <location>
        <begin position="101"/>
        <end position="118"/>
    </location>
</feature>
<gene>
    <name evidence="2" type="ORF">K469DRAFT_698251</name>
</gene>
<keyword evidence="3" id="KW-1185">Reference proteome</keyword>
<name>A0A6A6DGL0_9PEZI</name>
<organism evidence="2 3">
    <name type="scientific">Zopfia rhizophila CBS 207.26</name>
    <dbReference type="NCBI Taxonomy" id="1314779"/>
    <lineage>
        <taxon>Eukaryota</taxon>
        <taxon>Fungi</taxon>
        <taxon>Dikarya</taxon>
        <taxon>Ascomycota</taxon>
        <taxon>Pezizomycotina</taxon>
        <taxon>Dothideomycetes</taxon>
        <taxon>Dothideomycetes incertae sedis</taxon>
        <taxon>Zopfiaceae</taxon>
        <taxon>Zopfia</taxon>
    </lineage>
</organism>
<reference evidence="2" key="1">
    <citation type="journal article" date="2020" name="Stud. Mycol.">
        <title>101 Dothideomycetes genomes: a test case for predicting lifestyles and emergence of pathogens.</title>
        <authorList>
            <person name="Haridas S."/>
            <person name="Albert R."/>
            <person name="Binder M."/>
            <person name="Bloem J."/>
            <person name="Labutti K."/>
            <person name="Salamov A."/>
            <person name="Andreopoulos B."/>
            <person name="Baker S."/>
            <person name="Barry K."/>
            <person name="Bills G."/>
            <person name="Bluhm B."/>
            <person name="Cannon C."/>
            <person name="Castanera R."/>
            <person name="Culley D."/>
            <person name="Daum C."/>
            <person name="Ezra D."/>
            <person name="Gonzalez J."/>
            <person name="Henrissat B."/>
            <person name="Kuo A."/>
            <person name="Liang C."/>
            <person name="Lipzen A."/>
            <person name="Lutzoni F."/>
            <person name="Magnuson J."/>
            <person name="Mondo S."/>
            <person name="Nolan M."/>
            <person name="Ohm R."/>
            <person name="Pangilinan J."/>
            <person name="Park H.-J."/>
            <person name="Ramirez L."/>
            <person name="Alfaro M."/>
            <person name="Sun H."/>
            <person name="Tritt A."/>
            <person name="Yoshinaga Y."/>
            <person name="Zwiers L.-H."/>
            <person name="Turgeon B."/>
            <person name="Goodwin S."/>
            <person name="Spatafora J."/>
            <person name="Crous P."/>
            <person name="Grigoriev I."/>
        </authorList>
    </citation>
    <scope>NUCLEOTIDE SEQUENCE</scope>
    <source>
        <strain evidence="2">CBS 207.26</strain>
    </source>
</reference>
<proteinExistence type="predicted"/>
<dbReference type="Proteomes" id="UP000800200">
    <property type="component" value="Unassembled WGS sequence"/>
</dbReference>
<dbReference type="EMBL" id="ML994702">
    <property type="protein sequence ID" value="KAF2176726.1"/>
    <property type="molecule type" value="Genomic_DNA"/>
</dbReference>